<dbReference type="Proteomes" id="UP000218139">
    <property type="component" value="Unassembled WGS sequence"/>
</dbReference>
<name>A0A9X6SAL4_9LACO</name>
<accession>A0A9X6SAL4</accession>
<dbReference type="RefSeq" id="WP_086200844.1">
    <property type="nucleotide sequence ID" value="NZ_LXZG01000007.1"/>
</dbReference>
<dbReference type="EMBL" id="LXZO01000044">
    <property type="protein sequence ID" value="PAY49211.1"/>
    <property type="molecule type" value="Genomic_DNA"/>
</dbReference>
<evidence type="ECO:0000313" key="2">
    <source>
        <dbReference type="Proteomes" id="UP000218139"/>
    </source>
</evidence>
<dbReference type="AlphaFoldDB" id="A0A9X6SAL4"/>
<organism evidence="1 2">
    <name type="scientific">Ligilactobacillus salivarius</name>
    <dbReference type="NCBI Taxonomy" id="1624"/>
    <lineage>
        <taxon>Bacteria</taxon>
        <taxon>Bacillati</taxon>
        <taxon>Bacillota</taxon>
        <taxon>Bacilli</taxon>
        <taxon>Lactobacillales</taxon>
        <taxon>Lactobacillaceae</taxon>
        <taxon>Ligilactobacillus</taxon>
    </lineage>
</organism>
<reference evidence="1 2" key="1">
    <citation type="submission" date="2016-05" db="EMBL/GenBank/DDBJ databases">
        <authorList>
            <person name="Lee J.-Y."/>
            <person name="Kim E.B."/>
            <person name="Choi Y.-J."/>
        </authorList>
    </citation>
    <scope>NUCLEOTIDE SEQUENCE [LARGE SCALE GENOMIC DNA]</scope>
    <source>
        <strain evidence="1 2">KLA006</strain>
    </source>
</reference>
<proteinExistence type="predicted"/>
<evidence type="ECO:0000313" key="1">
    <source>
        <dbReference type="EMBL" id="PAY49211.1"/>
    </source>
</evidence>
<sequence length="118" mass="13734">MKKFDNLVDILGNEVLYNVELSLTRLKRLGVGTGNDKAYVLVSDEYTGRVVNRFFEVSKYGYVNNPNLDKEHLDELNLPTLKKAVFNFLQELIEEDKHLELAEEFKDNDKAILKVIWK</sequence>
<protein>
    <submittedName>
        <fullName evidence="1">Uncharacterized protein</fullName>
    </submittedName>
</protein>
<gene>
    <name evidence="1" type="ORF">A8C52_04525</name>
</gene>
<comment type="caution">
    <text evidence="1">The sequence shown here is derived from an EMBL/GenBank/DDBJ whole genome shotgun (WGS) entry which is preliminary data.</text>
</comment>